<dbReference type="GO" id="GO:0003700">
    <property type="term" value="F:DNA-binding transcription factor activity"/>
    <property type="evidence" value="ECO:0007669"/>
    <property type="project" value="TreeGrafter"/>
</dbReference>
<dbReference type="STRING" id="455193.SAMN05421805_101510"/>
<dbReference type="Proteomes" id="UP000270697">
    <property type="component" value="Unassembled WGS sequence"/>
</dbReference>
<dbReference type="EMBL" id="RBXX01000002">
    <property type="protein sequence ID" value="RKT88056.1"/>
    <property type="molecule type" value="Genomic_DNA"/>
</dbReference>
<keyword evidence="1" id="KW-0805">Transcription regulation</keyword>
<name>A0A1I4RD80_9PSEU</name>
<keyword evidence="8" id="KW-1185">Reference proteome</keyword>
<dbReference type="CDD" id="cd01392">
    <property type="entry name" value="HTH_LacI"/>
    <property type="match status" value="1"/>
</dbReference>
<protein>
    <submittedName>
        <fullName evidence="6">LacI family transcriptional regulator</fullName>
    </submittedName>
</protein>
<evidence type="ECO:0000256" key="3">
    <source>
        <dbReference type="ARBA" id="ARBA00023163"/>
    </source>
</evidence>
<accession>A0A1I4RD80</accession>
<dbReference type="InterPro" id="IPR010982">
    <property type="entry name" value="Lambda_DNA-bd_dom_sf"/>
</dbReference>
<evidence type="ECO:0000259" key="4">
    <source>
        <dbReference type="PROSITE" id="PS50932"/>
    </source>
</evidence>
<gene>
    <name evidence="5" type="ORF">ATL45_6482</name>
    <name evidence="6" type="ORF">SAMN05421805_101510</name>
</gene>
<evidence type="ECO:0000313" key="8">
    <source>
        <dbReference type="Proteomes" id="UP000270697"/>
    </source>
</evidence>
<dbReference type="OrthoDB" id="3226810at2"/>
<reference evidence="6 7" key="1">
    <citation type="submission" date="2016-10" db="EMBL/GenBank/DDBJ databases">
        <authorList>
            <person name="de Groot N.N."/>
        </authorList>
    </citation>
    <scope>NUCLEOTIDE SEQUENCE [LARGE SCALE GENOMIC DNA]</scope>
    <source>
        <strain evidence="6 7">CPCC 201259</strain>
    </source>
</reference>
<dbReference type="Gene3D" id="1.10.260.40">
    <property type="entry name" value="lambda repressor-like DNA-binding domains"/>
    <property type="match status" value="1"/>
</dbReference>
<evidence type="ECO:0000313" key="5">
    <source>
        <dbReference type="EMBL" id="RKT88056.1"/>
    </source>
</evidence>
<dbReference type="SMART" id="SM00354">
    <property type="entry name" value="HTH_LACI"/>
    <property type="match status" value="1"/>
</dbReference>
<dbReference type="InterPro" id="IPR046335">
    <property type="entry name" value="LacI/GalR-like_sensor"/>
</dbReference>
<dbReference type="Gene3D" id="3.40.50.2300">
    <property type="match status" value="2"/>
</dbReference>
<feature type="domain" description="HTH lacI-type" evidence="4">
    <location>
        <begin position="7"/>
        <end position="61"/>
    </location>
</feature>
<dbReference type="SUPFAM" id="SSF47413">
    <property type="entry name" value="lambda repressor-like DNA-binding domains"/>
    <property type="match status" value="1"/>
</dbReference>
<dbReference type="Proteomes" id="UP000199398">
    <property type="component" value="Unassembled WGS sequence"/>
</dbReference>
<dbReference type="PANTHER" id="PTHR30146:SF153">
    <property type="entry name" value="LACTOSE OPERON REPRESSOR"/>
    <property type="match status" value="1"/>
</dbReference>
<evidence type="ECO:0000313" key="7">
    <source>
        <dbReference type="Proteomes" id="UP000199398"/>
    </source>
</evidence>
<dbReference type="AlphaFoldDB" id="A0A1I4RD80"/>
<evidence type="ECO:0000256" key="2">
    <source>
        <dbReference type="ARBA" id="ARBA00023125"/>
    </source>
</evidence>
<dbReference type="SUPFAM" id="SSF53822">
    <property type="entry name" value="Periplasmic binding protein-like I"/>
    <property type="match status" value="1"/>
</dbReference>
<dbReference type="Pfam" id="PF13377">
    <property type="entry name" value="Peripla_BP_3"/>
    <property type="match status" value="1"/>
</dbReference>
<keyword evidence="3" id="KW-0804">Transcription</keyword>
<dbReference type="Pfam" id="PF00356">
    <property type="entry name" value="LacI"/>
    <property type="match status" value="1"/>
</dbReference>
<sequence length="342" mass="35891">MAQRARPRLVDVAQAAGVSIAAASRALSGAAGVSEEIAQRVREVAAELGYVANVHARTLAGGTSTGVGLLVHEIGDPYFTEIASGVLRVAAQRGLTVQIGHTGRDPDAELLQVRTLIANRVRAIVISGSGFVEARVQAPVKRELQEFQAAGGRVAVIGRHHLGTDAVLPDNLAGGRSITEHVLSLGHRRIAFAAGPVALTTVADRLAGAEEALRAAGSRLADLPVIEEAFTRDGGTRATLRILDEHPRTTAVIALNDDMAIGALAALRSRGVAVPREMSVAGFDDVAVAEHLSPALTTVRLPMTDMGEQALLLALKEPSARPRRRTTEHRLVVRDSTAAPRS</sequence>
<proteinExistence type="predicted"/>
<dbReference type="PROSITE" id="PS00356">
    <property type="entry name" value="HTH_LACI_1"/>
    <property type="match status" value="1"/>
</dbReference>
<keyword evidence="2" id="KW-0238">DNA-binding</keyword>
<evidence type="ECO:0000256" key="1">
    <source>
        <dbReference type="ARBA" id="ARBA00023015"/>
    </source>
</evidence>
<dbReference type="CDD" id="cd06267">
    <property type="entry name" value="PBP1_LacI_sugar_binding-like"/>
    <property type="match status" value="1"/>
</dbReference>
<evidence type="ECO:0000313" key="6">
    <source>
        <dbReference type="EMBL" id="SFM50232.1"/>
    </source>
</evidence>
<dbReference type="GO" id="GO:0000976">
    <property type="term" value="F:transcription cis-regulatory region binding"/>
    <property type="evidence" value="ECO:0007669"/>
    <property type="project" value="TreeGrafter"/>
</dbReference>
<dbReference type="InterPro" id="IPR000843">
    <property type="entry name" value="HTH_LacI"/>
</dbReference>
<reference evidence="5 8" key="2">
    <citation type="submission" date="2018-10" db="EMBL/GenBank/DDBJ databases">
        <title>Sequencing the genomes of 1000 actinobacteria strains.</title>
        <authorList>
            <person name="Klenk H.-P."/>
        </authorList>
    </citation>
    <scope>NUCLEOTIDE SEQUENCE [LARGE SCALE GENOMIC DNA]</scope>
    <source>
        <strain evidence="5 8">DSM 45119</strain>
    </source>
</reference>
<dbReference type="EMBL" id="FOUP01000001">
    <property type="protein sequence ID" value="SFM50232.1"/>
    <property type="molecule type" value="Genomic_DNA"/>
</dbReference>
<dbReference type="InterPro" id="IPR028082">
    <property type="entry name" value="Peripla_BP_I"/>
</dbReference>
<dbReference type="RefSeq" id="WP_093146012.1">
    <property type="nucleotide sequence ID" value="NZ_FOUP01000001.1"/>
</dbReference>
<dbReference type="PROSITE" id="PS50932">
    <property type="entry name" value="HTH_LACI_2"/>
    <property type="match status" value="1"/>
</dbReference>
<dbReference type="PANTHER" id="PTHR30146">
    <property type="entry name" value="LACI-RELATED TRANSCRIPTIONAL REPRESSOR"/>
    <property type="match status" value="1"/>
</dbReference>
<organism evidence="6 7">
    <name type="scientific">Saccharopolyspora antimicrobica</name>
    <dbReference type="NCBI Taxonomy" id="455193"/>
    <lineage>
        <taxon>Bacteria</taxon>
        <taxon>Bacillati</taxon>
        <taxon>Actinomycetota</taxon>
        <taxon>Actinomycetes</taxon>
        <taxon>Pseudonocardiales</taxon>
        <taxon>Pseudonocardiaceae</taxon>
        <taxon>Saccharopolyspora</taxon>
    </lineage>
</organism>